<dbReference type="AlphaFoldDB" id="A0A3P3Y679"/>
<keyword evidence="2" id="KW-1133">Transmembrane helix</keyword>
<evidence type="ECO:0000256" key="1">
    <source>
        <dbReference type="ARBA" id="ARBA00006865"/>
    </source>
</evidence>
<feature type="transmembrane region" description="Helical" evidence="2">
    <location>
        <begin position="36"/>
        <end position="56"/>
    </location>
</feature>
<geneLocation type="mitochondrion" evidence="4"/>
<dbReference type="PROSITE" id="PS51762">
    <property type="entry name" value="GH16_2"/>
    <property type="match status" value="1"/>
</dbReference>
<dbReference type="GO" id="GO:0004553">
    <property type="term" value="F:hydrolase activity, hydrolyzing O-glycosyl compounds"/>
    <property type="evidence" value="ECO:0007669"/>
    <property type="project" value="InterPro"/>
</dbReference>
<dbReference type="Proteomes" id="UP000290189">
    <property type="component" value="Unassembled WGS sequence"/>
</dbReference>
<organism evidence="4 5">
    <name type="scientific">Plasmodiophora brassicae</name>
    <name type="common">Clubroot disease agent</name>
    <dbReference type="NCBI Taxonomy" id="37360"/>
    <lineage>
        <taxon>Eukaryota</taxon>
        <taxon>Sar</taxon>
        <taxon>Rhizaria</taxon>
        <taxon>Endomyxa</taxon>
        <taxon>Phytomyxea</taxon>
        <taxon>Plasmodiophorida</taxon>
        <taxon>Plasmodiophoridae</taxon>
        <taxon>Plasmodiophora</taxon>
    </lineage>
</organism>
<evidence type="ECO:0000259" key="3">
    <source>
        <dbReference type="PROSITE" id="PS51762"/>
    </source>
</evidence>
<dbReference type="PANTHER" id="PTHR10963:SF55">
    <property type="entry name" value="GLYCOSIDE HYDROLASE FAMILY 16 PROTEIN"/>
    <property type="match status" value="1"/>
</dbReference>
<dbReference type="InterPro" id="IPR013320">
    <property type="entry name" value="ConA-like_dom_sf"/>
</dbReference>
<evidence type="ECO:0000256" key="2">
    <source>
        <dbReference type="SAM" id="Phobius"/>
    </source>
</evidence>
<keyword evidence="2" id="KW-0472">Membrane</keyword>
<dbReference type="Pfam" id="PF00722">
    <property type="entry name" value="Glyco_hydro_16"/>
    <property type="match status" value="1"/>
</dbReference>
<dbReference type="GO" id="GO:0005975">
    <property type="term" value="P:carbohydrate metabolic process"/>
    <property type="evidence" value="ECO:0007669"/>
    <property type="project" value="InterPro"/>
</dbReference>
<sequence>MLDGHQHHQAQGGGGFGYRQIDRDDRCTASRYRTMGVAAVLLTGLAVWAIGVASGVDRNGRYAGRPIPDGPNGRVLVFSDEFDALDTYKWQHEVTLGGGGNWEFQLYSNNRSNSYTRDGILYLRPTLTADMIGEANVRSGYTMDLWGNEPGNLCTGNAFYGCQRTSGAGGNYLNPIMSARLRSSRSFHFKYGRVEVRAKLPRGDWIWPAIWFLPQWSAYGQWPASGEIDMIESRGNADYPPGLGVDTAATTLHWGPWAAEDQWPKTHGSYTLPKGTYADDFHLFVMEWSESRLTTYVDTPDNIMLDVHWNKTGHWEFGGWDDDPRMKNPWEGRGSNAPFDQEFFMIMNVAVGGTNTYFEDGVGGKPWVNSDQHSVNKFWDAKDQWLPTWDGEDAAMKVDYVRIYQAKEHIKVTKYHPAVEFV</sequence>
<dbReference type="CDD" id="cd08024">
    <property type="entry name" value="GH16_CCF"/>
    <property type="match status" value="1"/>
</dbReference>
<gene>
    <name evidence="4" type="ORF">PLBR_LOCUS2846</name>
</gene>
<keyword evidence="2" id="KW-0812">Transmembrane</keyword>
<protein>
    <recommendedName>
        <fullName evidence="3">GH16 domain-containing protein</fullName>
    </recommendedName>
</protein>
<proteinExistence type="inferred from homology"/>
<evidence type="ECO:0000313" key="5">
    <source>
        <dbReference type="Proteomes" id="UP000290189"/>
    </source>
</evidence>
<keyword evidence="4" id="KW-0496">Mitochondrion</keyword>
<accession>A0A3P3Y679</accession>
<feature type="domain" description="GH16" evidence="3">
    <location>
        <begin position="60"/>
        <end position="409"/>
    </location>
</feature>
<name>A0A3P3Y679_PLABS</name>
<dbReference type="EMBL" id="OVEO01000004">
    <property type="protein sequence ID" value="SPQ95631.1"/>
    <property type="molecule type" value="Genomic_DNA"/>
</dbReference>
<evidence type="ECO:0000313" key="4">
    <source>
        <dbReference type="EMBL" id="SPQ95631.1"/>
    </source>
</evidence>
<dbReference type="InterPro" id="IPR050546">
    <property type="entry name" value="Glycosyl_Hydrlase_16"/>
</dbReference>
<comment type="similarity">
    <text evidence="1">Belongs to the glycosyl hydrolase 16 family.</text>
</comment>
<dbReference type="InterPro" id="IPR000757">
    <property type="entry name" value="Beta-glucanase-like"/>
</dbReference>
<dbReference type="PANTHER" id="PTHR10963">
    <property type="entry name" value="GLYCOSYL HYDROLASE-RELATED"/>
    <property type="match status" value="1"/>
</dbReference>
<reference evidence="4 5" key="1">
    <citation type="submission" date="2018-03" db="EMBL/GenBank/DDBJ databases">
        <authorList>
            <person name="Fogelqvist J."/>
        </authorList>
    </citation>
    <scope>NUCLEOTIDE SEQUENCE [LARGE SCALE GENOMIC DNA]</scope>
</reference>
<dbReference type="SUPFAM" id="SSF49899">
    <property type="entry name" value="Concanavalin A-like lectins/glucanases"/>
    <property type="match status" value="1"/>
</dbReference>
<dbReference type="Gene3D" id="2.60.120.200">
    <property type="match status" value="1"/>
</dbReference>